<dbReference type="PROSITE" id="PS50043">
    <property type="entry name" value="HTH_LUXR_2"/>
    <property type="match status" value="1"/>
</dbReference>
<dbReference type="SMART" id="SM00448">
    <property type="entry name" value="REC"/>
    <property type="match status" value="1"/>
</dbReference>
<feature type="domain" description="HTH luxR-type" evidence="6">
    <location>
        <begin position="146"/>
        <end position="211"/>
    </location>
</feature>
<dbReference type="Pfam" id="PF00072">
    <property type="entry name" value="Response_reg"/>
    <property type="match status" value="1"/>
</dbReference>
<dbReference type="PANTHER" id="PTHR43214">
    <property type="entry name" value="TWO-COMPONENT RESPONSE REGULATOR"/>
    <property type="match status" value="1"/>
</dbReference>
<dbReference type="GO" id="GO:0006355">
    <property type="term" value="P:regulation of DNA-templated transcription"/>
    <property type="evidence" value="ECO:0007669"/>
    <property type="project" value="InterPro"/>
</dbReference>
<evidence type="ECO:0000313" key="9">
    <source>
        <dbReference type="Proteomes" id="UP000266482"/>
    </source>
</evidence>
<dbReference type="InterPro" id="IPR039420">
    <property type="entry name" value="WalR-like"/>
</dbReference>
<dbReference type="Gene3D" id="3.40.50.2300">
    <property type="match status" value="1"/>
</dbReference>
<evidence type="ECO:0000256" key="1">
    <source>
        <dbReference type="ARBA" id="ARBA00022553"/>
    </source>
</evidence>
<dbReference type="CDD" id="cd06170">
    <property type="entry name" value="LuxR_C_like"/>
    <property type="match status" value="1"/>
</dbReference>
<dbReference type="PANTHER" id="PTHR43214:SF41">
    <property type="entry name" value="NITRATE_NITRITE RESPONSE REGULATOR PROTEIN NARP"/>
    <property type="match status" value="1"/>
</dbReference>
<dbReference type="GO" id="GO:0003677">
    <property type="term" value="F:DNA binding"/>
    <property type="evidence" value="ECO:0007669"/>
    <property type="project" value="UniProtKB-KW"/>
</dbReference>
<keyword evidence="9" id="KW-1185">Reference proteome</keyword>
<accession>A0A3A1UZ99</accession>
<evidence type="ECO:0000256" key="2">
    <source>
        <dbReference type="ARBA" id="ARBA00023015"/>
    </source>
</evidence>
<dbReference type="InterPro" id="IPR011006">
    <property type="entry name" value="CheY-like_superfamily"/>
</dbReference>
<proteinExistence type="predicted"/>
<protein>
    <submittedName>
        <fullName evidence="8">DNA-binding response regulator</fullName>
    </submittedName>
</protein>
<keyword evidence="4" id="KW-0804">Transcription</keyword>
<evidence type="ECO:0000259" key="6">
    <source>
        <dbReference type="PROSITE" id="PS50043"/>
    </source>
</evidence>
<dbReference type="AlphaFoldDB" id="A0A3A1UZ99"/>
<dbReference type="PRINTS" id="PR00038">
    <property type="entry name" value="HTHLUXR"/>
</dbReference>
<evidence type="ECO:0000313" key="8">
    <source>
        <dbReference type="EMBL" id="RIX53919.1"/>
    </source>
</evidence>
<dbReference type="SUPFAM" id="SSF52172">
    <property type="entry name" value="CheY-like"/>
    <property type="match status" value="1"/>
</dbReference>
<name>A0A3A1UZ99_9BACL</name>
<organism evidence="8 9">
    <name type="scientific">Paenibacillus nanensis</name>
    <dbReference type="NCBI Taxonomy" id="393251"/>
    <lineage>
        <taxon>Bacteria</taxon>
        <taxon>Bacillati</taxon>
        <taxon>Bacillota</taxon>
        <taxon>Bacilli</taxon>
        <taxon>Bacillales</taxon>
        <taxon>Paenibacillaceae</taxon>
        <taxon>Paenibacillus</taxon>
    </lineage>
</organism>
<dbReference type="InterPro" id="IPR058245">
    <property type="entry name" value="NreC/VraR/RcsB-like_REC"/>
</dbReference>
<dbReference type="Proteomes" id="UP000266482">
    <property type="component" value="Unassembled WGS sequence"/>
</dbReference>
<keyword evidence="1 5" id="KW-0597">Phosphoprotein</keyword>
<dbReference type="SMART" id="SM00421">
    <property type="entry name" value="HTH_LUXR"/>
    <property type="match status" value="1"/>
</dbReference>
<dbReference type="Pfam" id="PF00196">
    <property type="entry name" value="GerE"/>
    <property type="match status" value="1"/>
</dbReference>
<reference evidence="8 9" key="1">
    <citation type="submission" date="2018-09" db="EMBL/GenBank/DDBJ databases">
        <title>Paenibacillus aracenensis nov. sp. isolated from a cave in southern Spain.</title>
        <authorList>
            <person name="Jurado V."/>
            <person name="Gutierrez-Patricio S."/>
            <person name="Gonzalez-Pimentel J.L."/>
            <person name="Miller A.Z."/>
            <person name="Laiz L."/>
            <person name="Saiz-Jimenez C."/>
        </authorList>
    </citation>
    <scope>NUCLEOTIDE SEQUENCE [LARGE SCALE GENOMIC DNA]</scope>
    <source>
        <strain evidence="8 9">DSM 22867</strain>
    </source>
</reference>
<dbReference type="InterPro" id="IPR000792">
    <property type="entry name" value="Tscrpt_reg_LuxR_C"/>
</dbReference>
<evidence type="ECO:0000259" key="7">
    <source>
        <dbReference type="PROSITE" id="PS50110"/>
    </source>
</evidence>
<keyword evidence="2" id="KW-0805">Transcription regulation</keyword>
<dbReference type="InterPro" id="IPR001789">
    <property type="entry name" value="Sig_transdc_resp-reg_receiver"/>
</dbReference>
<feature type="domain" description="Response regulatory" evidence="7">
    <location>
        <begin position="5"/>
        <end position="121"/>
    </location>
</feature>
<dbReference type="PROSITE" id="PS50110">
    <property type="entry name" value="RESPONSE_REGULATORY"/>
    <property type="match status" value="1"/>
</dbReference>
<evidence type="ECO:0000256" key="5">
    <source>
        <dbReference type="PROSITE-ProRule" id="PRU00169"/>
    </source>
</evidence>
<dbReference type="PROSITE" id="PS00622">
    <property type="entry name" value="HTH_LUXR_1"/>
    <property type="match status" value="1"/>
</dbReference>
<feature type="modified residue" description="4-aspartylphosphate" evidence="5">
    <location>
        <position position="56"/>
    </location>
</feature>
<dbReference type="OrthoDB" id="9780153at2"/>
<gene>
    <name evidence="8" type="ORF">D3P08_06580</name>
</gene>
<dbReference type="GO" id="GO:0000160">
    <property type="term" value="P:phosphorelay signal transduction system"/>
    <property type="evidence" value="ECO:0007669"/>
    <property type="project" value="InterPro"/>
</dbReference>
<comment type="caution">
    <text evidence="8">The sequence shown here is derived from an EMBL/GenBank/DDBJ whole genome shotgun (WGS) entry which is preliminary data.</text>
</comment>
<keyword evidence="3 8" id="KW-0238">DNA-binding</keyword>
<sequence length="222" mass="24961">MLKNRVLIADDHPFARKAIQSLLTDDPSFEIIGEATDGLEAVQLCSRLEPEVVLMDINMPRMNGLEATRKIKNDNPHIKVVILTVSDDAADLFTALQYGAQGYLLKNMAPDDWSRYLHALLDENSEISRQMADRLFQQFKAGHHAEYAPLQVLTPREQEIISCVAAGSTNKQIAEQLVISENTVKNHLKNILEKLSLENRVQLTSYAIRNGLTQNIQNNNGR</sequence>
<evidence type="ECO:0000256" key="4">
    <source>
        <dbReference type="ARBA" id="ARBA00023163"/>
    </source>
</evidence>
<dbReference type="RefSeq" id="WP_119598665.1">
    <property type="nucleotide sequence ID" value="NZ_QXQA01000003.1"/>
</dbReference>
<dbReference type="CDD" id="cd17535">
    <property type="entry name" value="REC_NarL-like"/>
    <property type="match status" value="1"/>
</dbReference>
<evidence type="ECO:0000256" key="3">
    <source>
        <dbReference type="ARBA" id="ARBA00023125"/>
    </source>
</evidence>
<dbReference type="EMBL" id="QXQA01000003">
    <property type="protein sequence ID" value="RIX53919.1"/>
    <property type="molecule type" value="Genomic_DNA"/>
</dbReference>